<evidence type="ECO:0000313" key="1">
    <source>
        <dbReference type="EMBL" id="MDJ1131505.1"/>
    </source>
</evidence>
<dbReference type="Proteomes" id="UP001214441">
    <property type="component" value="Unassembled WGS sequence"/>
</dbReference>
<accession>A0ABT6ZR14</accession>
<dbReference type="PANTHER" id="PTHR38733:SF1">
    <property type="entry name" value="TYPE IV METHYL-DIRECTED RESTRICTION ENZYME ECOKMCRBC"/>
    <property type="match status" value="1"/>
</dbReference>
<evidence type="ECO:0000313" key="2">
    <source>
        <dbReference type="Proteomes" id="UP001214441"/>
    </source>
</evidence>
<dbReference type="InterPro" id="IPR019292">
    <property type="entry name" value="McrC"/>
</dbReference>
<comment type="caution">
    <text evidence="1">The sequence shown here is derived from an EMBL/GenBank/DDBJ whole genome shotgun (WGS) entry which is preliminary data.</text>
</comment>
<keyword evidence="2" id="KW-1185">Reference proteome</keyword>
<dbReference type="PANTHER" id="PTHR38733">
    <property type="entry name" value="PROTEIN MCRC"/>
    <property type="match status" value="1"/>
</dbReference>
<reference evidence="1 2" key="1">
    <citation type="submission" date="2023-05" db="EMBL/GenBank/DDBJ databases">
        <title>Streptantibioticus silvisoli sp. nov., acidotolerant actinomycetes 1 from pine litter.</title>
        <authorList>
            <person name="Swiecimska M."/>
            <person name="Golinska P."/>
            <person name="Sangal V."/>
            <person name="Wachnowicz B."/>
            <person name="Goodfellow M."/>
        </authorList>
    </citation>
    <scope>NUCLEOTIDE SEQUENCE [LARGE SCALE GENOMIC DNA]</scope>
    <source>
        <strain evidence="1 2">DSM 42109</strain>
    </source>
</reference>
<dbReference type="RefSeq" id="WP_274042683.1">
    <property type="nucleotide sequence ID" value="NZ_JANCPR020000005.1"/>
</dbReference>
<gene>
    <name evidence="1" type="ORF">NMN56_005940</name>
</gene>
<name>A0ABT6ZR14_9ACTN</name>
<dbReference type="Pfam" id="PF10117">
    <property type="entry name" value="McrBC"/>
    <property type="match status" value="1"/>
</dbReference>
<dbReference type="EMBL" id="JANCPR020000005">
    <property type="protein sequence ID" value="MDJ1131505.1"/>
    <property type="molecule type" value="Genomic_DNA"/>
</dbReference>
<organism evidence="1 2">
    <name type="scientific">Streptomyces iconiensis</name>
    <dbReference type="NCBI Taxonomy" id="1384038"/>
    <lineage>
        <taxon>Bacteria</taxon>
        <taxon>Bacillati</taxon>
        <taxon>Actinomycetota</taxon>
        <taxon>Actinomycetes</taxon>
        <taxon>Kitasatosporales</taxon>
        <taxon>Streptomycetaceae</taxon>
        <taxon>Streptomyces</taxon>
    </lineage>
</organism>
<proteinExistence type="predicted"/>
<protein>
    <submittedName>
        <fullName evidence="1">PE-PGRS family protein</fullName>
    </submittedName>
</protein>
<sequence length="421" mass="46478">MQQQVAGRVKTLCEYKTVTVPESLLSVSDLERLRDLKAVQITRTGSSYVLKARTTTGVIELSQIRLVIRPKFPIPGDRLIDWLCYSNEQGKPDEGLRDWPLGEDGFAGLVPAALLHECRLLLRRGLRRDYVRRDRVGTSLRGRLNVEAQATRCYGAVDQLHVQTFEYEDGGWENLVCGAALAVAAERTADPHLSRELAAVAADFPAPARPQDVLALLARAQYTRLNDHYRPAHAWARRMIGGGGVSDLLDPHGFAAKTLLLKLDDLWESVVRRMAVEAAVKLGGRGTKAQDDYIRTTGRLGNDSPPFIPDVLLVFDPPPGVSGPARFLVVDAKYKDYARKEVSRDDRHQLLTYIAGYTTPEQPLALVVHPAPNGPTRHVLQCTGPRGLVGQIEVLGLDTRTDPESAAEPLEKAISRFAAYE</sequence>